<dbReference type="PANTHER" id="PTHR45982:SF1">
    <property type="entry name" value="REGULATOR OF CHROMOSOME CONDENSATION"/>
    <property type="match status" value="1"/>
</dbReference>
<protein>
    <submittedName>
        <fullName evidence="2">Uncharacterized protein</fullName>
    </submittedName>
</protein>
<dbReference type="VEuPathDB" id="AmoebaDB:NF0119500"/>
<keyword evidence="3" id="KW-1185">Reference proteome</keyword>
<feature type="repeat" description="RCC1" evidence="1">
    <location>
        <begin position="305"/>
        <end position="359"/>
    </location>
</feature>
<dbReference type="Gene3D" id="2.130.10.30">
    <property type="entry name" value="Regulator of chromosome condensation 1/beta-lactamase-inhibitor protein II"/>
    <property type="match status" value="1"/>
</dbReference>
<dbReference type="InterPro" id="IPR051553">
    <property type="entry name" value="Ran_GTPase-activating"/>
</dbReference>
<sequence length="467" mass="52889">MIDRLNPILSINYNGYSTIESPQNIVDSPYPYAHNFNWKQSLSQTTSRLSHYASFAILSGSMSRGNTSKRVCVYDTSVLRVQNIVAGEDFIVCLSHEGHCFITLSEDDPRFENWRSGMGLESDNPDQFQLIQKTLEDPIEQVFGHTYCVLLTRKGDVYVYTEKDGWNGKIDRNEYFDGEKIIHVGLGNEHALFVSESGKVFGYGSNSSTQLACLDRWYSELKFVRIDVSHISDKICKAYATYNTSFLLTETGALYACGDSTYAANGLTSLGSPYQCHKFTQVPISEKVEDVSPGLFFVAVKTVDNKYYVFGYNNFSQFGKTSTLYEKIDGPHLLDSFSPFSNIDRIECGGYNSIIVTKDKKVFIAGWAIDSPFYPRVSDKYNLLDLDSLLRECTRGHISLNNNTSLRATMGRYFSVIFTIPNSKFTRNFKRSHILCDISIITHSFSSPENDNQFIPSFMIDPTSFFE</sequence>
<evidence type="ECO:0000313" key="2">
    <source>
        <dbReference type="EMBL" id="KAF0977658.1"/>
    </source>
</evidence>
<proteinExistence type="predicted"/>
<organism evidence="2 3">
    <name type="scientific">Naegleria fowleri</name>
    <name type="common">Brain eating amoeba</name>
    <dbReference type="NCBI Taxonomy" id="5763"/>
    <lineage>
        <taxon>Eukaryota</taxon>
        <taxon>Discoba</taxon>
        <taxon>Heterolobosea</taxon>
        <taxon>Tetramitia</taxon>
        <taxon>Eutetramitia</taxon>
        <taxon>Vahlkampfiidae</taxon>
        <taxon>Naegleria</taxon>
    </lineage>
</organism>
<dbReference type="PANTHER" id="PTHR45982">
    <property type="entry name" value="REGULATOR OF CHROMOSOME CONDENSATION"/>
    <property type="match status" value="1"/>
</dbReference>
<comment type="caution">
    <text evidence="2">The sequence shown here is derived from an EMBL/GenBank/DDBJ whole genome shotgun (WGS) entry which is preliminary data.</text>
</comment>
<dbReference type="OrthoDB" id="70707at2759"/>
<name>A0A6A5BUP5_NAEFO</name>
<dbReference type="Pfam" id="PF13540">
    <property type="entry name" value="RCC1_2"/>
    <property type="match status" value="1"/>
</dbReference>
<dbReference type="Proteomes" id="UP000444721">
    <property type="component" value="Unassembled WGS sequence"/>
</dbReference>
<dbReference type="VEuPathDB" id="AmoebaDB:NfTy_058130"/>
<dbReference type="RefSeq" id="XP_044562371.1">
    <property type="nucleotide sequence ID" value="XM_044706233.1"/>
</dbReference>
<evidence type="ECO:0000256" key="1">
    <source>
        <dbReference type="PROSITE-ProRule" id="PRU00235"/>
    </source>
</evidence>
<dbReference type="InterPro" id="IPR009091">
    <property type="entry name" value="RCC1/BLIP-II"/>
</dbReference>
<reference evidence="2 3" key="1">
    <citation type="journal article" date="2019" name="Sci. Rep.">
        <title>Nanopore sequencing improves the draft genome of the human pathogenic amoeba Naegleria fowleri.</title>
        <authorList>
            <person name="Liechti N."/>
            <person name="Schurch N."/>
            <person name="Bruggmann R."/>
            <person name="Wittwer M."/>
        </authorList>
    </citation>
    <scope>NUCLEOTIDE SEQUENCE [LARGE SCALE GENOMIC DNA]</scope>
    <source>
        <strain evidence="2 3">ATCC 30894</strain>
    </source>
</reference>
<dbReference type="VEuPathDB" id="AmoebaDB:FDP41_002980"/>
<gene>
    <name evidence="2" type="ORF">FDP41_002980</name>
</gene>
<dbReference type="PROSITE" id="PS50012">
    <property type="entry name" value="RCC1_3"/>
    <property type="match status" value="1"/>
</dbReference>
<dbReference type="InterPro" id="IPR000408">
    <property type="entry name" value="Reg_chr_condens"/>
</dbReference>
<dbReference type="OMA" id="ATMGRYF"/>
<dbReference type="GeneID" id="68110198"/>
<dbReference type="SUPFAM" id="SSF50985">
    <property type="entry name" value="RCC1/BLIP-II"/>
    <property type="match status" value="1"/>
</dbReference>
<evidence type="ECO:0000313" key="3">
    <source>
        <dbReference type="Proteomes" id="UP000444721"/>
    </source>
</evidence>
<dbReference type="AlphaFoldDB" id="A0A6A5BUP5"/>
<accession>A0A6A5BUP5</accession>
<dbReference type="EMBL" id="VFQX01000033">
    <property type="protein sequence ID" value="KAF0977658.1"/>
    <property type="molecule type" value="Genomic_DNA"/>
</dbReference>